<comment type="caution">
    <text evidence="2">The sequence shown here is derived from an EMBL/GenBank/DDBJ whole genome shotgun (WGS) entry which is preliminary data.</text>
</comment>
<feature type="region of interest" description="Disordered" evidence="1">
    <location>
        <begin position="47"/>
        <end position="138"/>
    </location>
</feature>
<dbReference type="AlphaFoldDB" id="A0A314YIJ7"/>
<accession>A0A314YIJ7</accession>
<gene>
    <name evidence="2" type="ORF">Pyn_12477</name>
</gene>
<reference evidence="2 3" key="1">
    <citation type="submission" date="2018-02" db="EMBL/GenBank/DDBJ databases">
        <title>Draft genome of wild Prunus yedoensis var. nudiflora.</title>
        <authorList>
            <person name="Baek S."/>
            <person name="Kim J.-H."/>
            <person name="Choi K."/>
            <person name="Kim G.-B."/>
            <person name="Cho A."/>
            <person name="Jang H."/>
            <person name="Shin C.-H."/>
            <person name="Yu H.-J."/>
            <person name="Mun J.-H."/>
        </authorList>
    </citation>
    <scope>NUCLEOTIDE SEQUENCE [LARGE SCALE GENOMIC DNA]</scope>
    <source>
        <strain evidence="3">cv. Jeju island</strain>
        <tissue evidence="2">Leaf</tissue>
    </source>
</reference>
<feature type="compositionally biased region" description="Basic and acidic residues" evidence="1">
    <location>
        <begin position="166"/>
        <end position="176"/>
    </location>
</feature>
<feature type="compositionally biased region" description="Basic and acidic residues" evidence="1">
    <location>
        <begin position="47"/>
        <end position="57"/>
    </location>
</feature>
<keyword evidence="3" id="KW-1185">Reference proteome</keyword>
<evidence type="ECO:0000313" key="3">
    <source>
        <dbReference type="Proteomes" id="UP000250321"/>
    </source>
</evidence>
<organism evidence="2 3">
    <name type="scientific">Prunus yedoensis var. nudiflora</name>
    <dbReference type="NCBI Taxonomy" id="2094558"/>
    <lineage>
        <taxon>Eukaryota</taxon>
        <taxon>Viridiplantae</taxon>
        <taxon>Streptophyta</taxon>
        <taxon>Embryophyta</taxon>
        <taxon>Tracheophyta</taxon>
        <taxon>Spermatophyta</taxon>
        <taxon>Magnoliopsida</taxon>
        <taxon>eudicotyledons</taxon>
        <taxon>Gunneridae</taxon>
        <taxon>Pentapetalae</taxon>
        <taxon>rosids</taxon>
        <taxon>fabids</taxon>
        <taxon>Rosales</taxon>
        <taxon>Rosaceae</taxon>
        <taxon>Amygdaloideae</taxon>
        <taxon>Amygdaleae</taxon>
        <taxon>Prunus</taxon>
    </lineage>
</organism>
<dbReference type="OrthoDB" id="1752323at2759"/>
<proteinExistence type="predicted"/>
<protein>
    <submittedName>
        <fullName evidence="2">Uncharacterized protein</fullName>
    </submittedName>
</protein>
<feature type="region of interest" description="Disordered" evidence="1">
    <location>
        <begin position="150"/>
        <end position="189"/>
    </location>
</feature>
<feature type="compositionally biased region" description="Polar residues" evidence="1">
    <location>
        <begin position="80"/>
        <end position="93"/>
    </location>
</feature>
<sequence>MDEANENYQKGERLQRIKKGFEIDPDKLTLEIHYGGTLMQVAVGKGDEYCGGEHEDLLSETASGTYKEAEGQKGEYEGQNEGQDGNGTKNGEVNMQEEREKAGNASENEESDEEDDTEFIDSDYEQDTDAEEVEVDDTMFEECIDNPIEEEPEEMGYAGEISDDVQNSKDIHSKQDNDDECDENGMQMS</sequence>
<dbReference type="Proteomes" id="UP000250321">
    <property type="component" value="Unassembled WGS sequence"/>
</dbReference>
<evidence type="ECO:0000256" key="1">
    <source>
        <dbReference type="SAM" id="MobiDB-lite"/>
    </source>
</evidence>
<feature type="compositionally biased region" description="Acidic residues" evidence="1">
    <location>
        <begin position="107"/>
        <end position="138"/>
    </location>
</feature>
<name>A0A314YIJ7_PRUYE</name>
<feature type="compositionally biased region" description="Basic and acidic residues" evidence="1">
    <location>
        <begin position="67"/>
        <end position="76"/>
    </location>
</feature>
<dbReference type="EMBL" id="PJQY01001165">
    <property type="protein sequence ID" value="PQQ04991.1"/>
    <property type="molecule type" value="Genomic_DNA"/>
</dbReference>
<evidence type="ECO:0000313" key="2">
    <source>
        <dbReference type="EMBL" id="PQQ04991.1"/>
    </source>
</evidence>